<dbReference type="EMBL" id="CP003630">
    <property type="protein sequence ID" value="AFZ17143.1"/>
    <property type="molecule type" value="Genomic_DNA"/>
</dbReference>
<organism evidence="1 2">
    <name type="scientific">Allocoleopsis franciscana PCC 7113</name>
    <dbReference type="NCBI Taxonomy" id="1173027"/>
    <lineage>
        <taxon>Bacteria</taxon>
        <taxon>Bacillati</taxon>
        <taxon>Cyanobacteriota</taxon>
        <taxon>Cyanophyceae</taxon>
        <taxon>Coleofasciculales</taxon>
        <taxon>Coleofasciculaceae</taxon>
        <taxon>Allocoleopsis</taxon>
        <taxon>Allocoleopsis franciscana</taxon>
    </lineage>
</organism>
<accession>K9WA93</accession>
<dbReference type="KEGG" id="mic:Mic7113_1254"/>
<dbReference type="HOGENOM" id="CLU_3218673_0_0_3"/>
<sequence length="44" mass="4707">MRISLTSFLGTKLGDGTLAALTRHVDDFAESSVEETYASTLSQS</sequence>
<evidence type="ECO:0000313" key="2">
    <source>
        <dbReference type="Proteomes" id="UP000010471"/>
    </source>
</evidence>
<dbReference type="Proteomes" id="UP000010471">
    <property type="component" value="Chromosome"/>
</dbReference>
<name>K9WA93_9CYAN</name>
<gene>
    <name evidence="1" type="ORF">Mic7113_1254</name>
</gene>
<proteinExistence type="predicted"/>
<keyword evidence="2" id="KW-1185">Reference proteome</keyword>
<dbReference type="AlphaFoldDB" id="K9WA93"/>
<evidence type="ECO:0000313" key="1">
    <source>
        <dbReference type="EMBL" id="AFZ17143.1"/>
    </source>
</evidence>
<protein>
    <submittedName>
        <fullName evidence="1">Uncharacterized protein</fullName>
    </submittedName>
</protein>
<dbReference type="RefSeq" id="WP_015181303.1">
    <property type="nucleotide sequence ID" value="NC_019738.1"/>
</dbReference>
<reference evidence="1 2" key="1">
    <citation type="submission" date="2012-06" db="EMBL/GenBank/DDBJ databases">
        <title>Finished chromosome of genome of Microcoleus sp. PCC 7113.</title>
        <authorList>
            <consortium name="US DOE Joint Genome Institute"/>
            <person name="Gugger M."/>
            <person name="Coursin T."/>
            <person name="Rippka R."/>
            <person name="Tandeau De Marsac N."/>
            <person name="Huntemann M."/>
            <person name="Wei C.-L."/>
            <person name="Han J."/>
            <person name="Detter J.C."/>
            <person name="Han C."/>
            <person name="Tapia R."/>
            <person name="Chen A."/>
            <person name="Kyrpides N."/>
            <person name="Mavromatis K."/>
            <person name="Markowitz V."/>
            <person name="Szeto E."/>
            <person name="Ivanova N."/>
            <person name="Pagani I."/>
            <person name="Pati A."/>
            <person name="Goodwin L."/>
            <person name="Nordberg H.P."/>
            <person name="Cantor M.N."/>
            <person name="Hua S.X."/>
            <person name="Woyke T."/>
            <person name="Kerfeld C.A."/>
        </authorList>
    </citation>
    <scope>NUCLEOTIDE SEQUENCE [LARGE SCALE GENOMIC DNA]</scope>
    <source>
        <strain evidence="1 2">PCC 7113</strain>
    </source>
</reference>